<comment type="similarity">
    <text evidence="1">Belongs to the peptidase C78 family.</text>
</comment>
<protein>
    <recommendedName>
        <fullName evidence="3">UFSP1/2/DUB catalytic domain-containing protein</fullName>
    </recommendedName>
</protein>
<dbReference type="PANTHER" id="PTHR48153">
    <property type="entry name" value="UFM1-SPECIFIC PROTEASE 2"/>
    <property type="match status" value="1"/>
</dbReference>
<feature type="domain" description="UFSP1/2/DUB catalytic" evidence="3">
    <location>
        <begin position="41"/>
        <end position="215"/>
    </location>
</feature>
<accession>A0AAV7JVF5</accession>
<proteinExistence type="inferred from homology"/>
<dbReference type="GO" id="GO:0071567">
    <property type="term" value="F:deUFMylase activity"/>
    <property type="evidence" value="ECO:0007669"/>
    <property type="project" value="TreeGrafter"/>
</dbReference>
<dbReference type="Pfam" id="PF07910">
    <property type="entry name" value="Peptidase_C78"/>
    <property type="match status" value="1"/>
</dbReference>
<dbReference type="InterPro" id="IPR012462">
    <property type="entry name" value="UFSP1/2_DUB_cat"/>
</dbReference>
<sequence length="284" mass="32633">MAESSTIIEPVYGLVNLMNKMFVSLSKGDDGLFEIIQHRQSVESEYYHYNCCGEIDEGWGCAYRALQTLISCITQDKSENKDNTAIEDVIHKVKEIKLEDKAVLTKTIPSIKDIQSTLKITKPRQWIDPDYAHTYLSKYRVKGRVEQVWSDKEDELNGLPEKIMTHFEEEGTHIMIDDVIYAYTLAGCVKIIAKPDTIFKHTHYVLVLDPHTTNEMGLEDYSSILMTQCKSSYKNSGIKLEVEGLAYEGGDVFGTSGVFWLPFDVMFSRGKHKHFKIYFPYKRK</sequence>
<organism evidence="4 5">
    <name type="scientific">Oopsacas minuta</name>
    <dbReference type="NCBI Taxonomy" id="111878"/>
    <lineage>
        <taxon>Eukaryota</taxon>
        <taxon>Metazoa</taxon>
        <taxon>Porifera</taxon>
        <taxon>Hexactinellida</taxon>
        <taxon>Hexasterophora</taxon>
        <taxon>Lyssacinosida</taxon>
        <taxon>Leucopsacidae</taxon>
        <taxon>Oopsacas</taxon>
    </lineage>
</organism>
<name>A0AAV7JVF5_9METZ</name>
<evidence type="ECO:0000313" key="4">
    <source>
        <dbReference type="EMBL" id="KAI6652636.1"/>
    </source>
</evidence>
<dbReference type="Gene3D" id="3.90.70.130">
    <property type="match status" value="1"/>
</dbReference>
<comment type="caution">
    <text evidence="4">The sequence shown here is derived from an EMBL/GenBank/DDBJ whole genome shotgun (WGS) entry which is preliminary data.</text>
</comment>
<evidence type="ECO:0000256" key="2">
    <source>
        <dbReference type="ARBA" id="ARBA00022801"/>
    </source>
</evidence>
<evidence type="ECO:0000256" key="1">
    <source>
        <dbReference type="ARBA" id="ARBA00008552"/>
    </source>
</evidence>
<dbReference type="Proteomes" id="UP001165289">
    <property type="component" value="Unassembled WGS sequence"/>
</dbReference>
<keyword evidence="2" id="KW-0378">Hydrolase</keyword>
<gene>
    <name evidence="4" type="ORF">LOD99_4421</name>
</gene>
<evidence type="ECO:0000313" key="5">
    <source>
        <dbReference type="Proteomes" id="UP001165289"/>
    </source>
</evidence>
<evidence type="ECO:0000259" key="3">
    <source>
        <dbReference type="Pfam" id="PF07910"/>
    </source>
</evidence>
<keyword evidence="5" id="KW-1185">Reference proteome</keyword>
<reference evidence="4 5" key="1">
    <citation type="journal article" date="2023" name="BMC Biol.">
        <title>The compact genome of the sponge Oopsacas minuta (Hexactinellida) is lacking key metazoan core genes.</title>
        <authorList>
            <person name="Santini S."/>
            <person name="Schenkelaars Q."/>
            <person name="Jourda C."/>
            <person name="Duchesne M."/>
            <person name="Belahbib H."/>
            <person name="Rocher C."/>
            <person name="Selva M."/>
            <person name="Riesgo A."/>
            <person name="Vervoort M."/>
            <person name="Leys S.P."/>
            <person name="Kodjabachian L."/>
            <person name="Le Bivic A."/>
            <person name="Borchiellini C."/>
            <person name="Claverie J.M."/>
            <person name="Renard E."/>
        </authorList>
    </citation>
    <scope>NUCLEOTIDE SEQUENCE [LARGE SCALE GENOMIC DNA]</scope>
    <source>
        <strain evidence="4">SPO-2</strain>
    </source>
</reference>
<dbReference type="AlphaFoldDB" id="A0AAV7JVF5"/>
<dbReference type="EMBL" id="JAKMXF010000298">
    <property type="protein sequence ID" value="KAI6652636.1"/>
    <property type="molecule type" value="Genomic_DNA"/>
</dbReference>
<dbReference type="PANTHER" id="PTHR48153:SF2">
    <property type="entry name" value="UFM1-SPECIFIC PROTEASE 2"/>
    <property type="match status" value="1"/>
</dbReference>